<comment type="subcellular location">
    <subcellularLocation>
        <location evidence="1">Nucleus</location>
    </subcellularLocation>
</comment>
<gene>
    <name evidence="4" type="ORF">DSTB1V02_LOCUS5171</name>
</gene>
<protein>
    <recommendedName>
        <fullName evidence="3">Integrator complex subunit 4/Protein SIEL C-terminal Ig-like domain-containing protein</fullName>
    </recommendedName>
</protein>
<organism evidence="4">
    <name type="scientific">Darwinula stevensoni</name>
    <dbReference type="NCBI Taxonomy" id="69355"/>
    <lineage>
        <taxon>Eukaryota</taxon>
        <taxon>Metazoa</taxon>
        <taxon>Ecdysozoa</taxon>
        <taxon>Arthropoda</taxon>
        <taxon>Crustacea</taxon>
        <taxon>Oligostraca</taxon>
        <taxon>Ostracoda</taxon>
        <taxon>Podocopa</taxon>
        <taxon>Podocopida</taxon>
        <taxon>Darwinulocopina</taxon>
        <taxon>Darwinuloidea</taxon>
        <taxon>Darwinulidae</taxon>
        <taxon>Darwinula</taxon>
    </lineage>
</organism>
<keyword evidence="5" id="KW-1185">Reference proteome</keyword>
<dbReference type="Pfam" id="PF25458">
    <property type="entry name" value="INTS4_C"/>
    <property type="match status" value="1"/>
</dbReference>
<evidence type="ECO:0000256" key="2">
    <source>
        <dbReference type="ARBA" id="ARBA00023242"/>
    </source>
</evidence>
<reference evidence="4" key="1">
    <citation type="submission" date="2020-11" db="EMBL/GenBank/DDBJ databases">
        <authorList>
            <person name="Tran Van P."/>
        </authorList>
    </citation>
    <scope>NUCLEOTIDE SEQUENCE</scope>
</reference>
<dbReference type="PANTHER" id="PTHR20938:SF0">
    <property type="entry name" value="INTEGRATOR COMPLEX SUBUNIT 4"/>
    <property type="match status" value="1"/>
</dbReference>
<evidence type="ECO:0000259" key="3">
    <source>
        <dbReference type="Pfam" id="PF25458"/>
    </source>
</evidence>
<dbReference type="PANTHER" id="PTHR20938">
    <property type="entry name" value="INTEGRATOR COMPLEX SUBUNIT 4"/>
    <property type="match status" value="1"/>
</dbReference>
<evidence type="ECO:0000313" key="5">
    <source>
        <dbReference type="Proteomes" id="UP000677054"/>
    </source>
</evidence>
<sequence>MTLCILVDCAAKAALAGGKYTGQYLPCVLFVGGFLDEEGLARSSFLQELNDFLAMPEESADVAQSASNLEELLLRAPPVVLRLQSQVREAVATIYEPSGEAEVPLKFTAGLILGVPLDCEVSNVTEVGALRICVKYPDRSFHLIPPRRSDLRPDATGRTQRILTSVRISHTVWTESCHVGISIALDLGSKPGSGAGEEESRVIHLCPPVMVNVSPKPARKGI</sequence>
<dbReference type="EMBL" id="LR900343">
    <property type="protein sequence ID" value="CAD7245297.1"/>
    <property type="molecule type" value="Genomic_DNA"/>
</dbReference>
<dbReference type="OrthoDB" id="18190at2759"/>
<dbReference type="GO" id="GO:0032039">
    <property type="term" value="C:integrator complex"/>
    <property type="evidence" value="ECO:0007669"/>
    <property type="project" value="TreeGrafter"/>
</dbReference>
<evidence type="ECO:0000313" key="4">
    <source>
        <dbReference type="EMBL" id="CAD7245297.1"/>
    </source>
</evidence>
<keyword evidence="2" id="KW-0539">Nucleus</keyword>
<dbReference type="AlphaFoldDB" id="A0A7R8X9C2"/>
<dbReference type="EMBL" id="CAJPEV010000826">
    <property type="protein sequence ID" value="CAG0888864.1"/>
    <property type="molecule type" value="Genomic_DNA"/>
</dbReference>
<evidence type="ECO:0000256" key="1">
    <source>
        <dbReference type="ARBA" id="ARBA00004123"/>
    </source>
</evidence>
<name>A0A7R8X9C2_9CRUS</name>
<feature type="domain" description="Integrator complex subunit 4/Protein SIEL C-terminal Ig-like" evidence="3">
    <location>
        <begin position="93"/>
        <end position="217"/>
    </location>
</feature>
<dbReference type="Proteomes" id="UP000677054">
    <property type="component" value="Unassembled WGS sequence"/>
</dbReference>
<dbReference type="GO" id="GO:0016180">
    <property type="term" value="P:snRNA processing"/>
    <property type="evidence" value="ECO:0007669"/>
    <property type="project" value="TreeGrafter"/>
</dbReference>
<dbReference type="InterPro" id="IPR057412">
    <property type="entry name" value="INTS4_C"/>
</dbReference>
<proteinExistence type="predicted"/>
<accession>A0A7R8X9C2</accession>